<dbReference type="InterPro" id="IPR016186">
    <property type="entry name" value="C-type_lectin-like/link_sf"/>
</dbReference>
<evidence type="ECO:0000256" key="16">
    <source>
        <dbReference type="PROSITE-ProRule" id="PRU00076"/>
    </source>
</evidence>
<keyword evidence="15 17" id="KW-0407">Ion channel</keyword>
<dbReference type="InterPro" id="IPR016187">
    <property type="entry name" value="CTDL_fold"/>
</dbReference>
<dbReference type="CDD" id="cd00054">
    <property type="entry name" value="EGF_CA"/>
    <property type="match status" value="1"/>
</dbReference>
<dbReference type="FunFam" id="2.10.25.10:FF:000321">
    <property type="entry name" value="Protein delta homolog 1"/>
    <property type="match status" value="1"/>
</dbReference>
<dbReference type="AlphaFoldDB" id="A0AAD9IZQ3"/>
<evidence type="ECO:0000313" key="22">
    <source>
        <dbReference type="Proteomes" id="UP001208570"/>
    </source>
</evidence>
<name>A0AAD9IZQ3_9ANNE</name>
<feature type="compositionally biased region" description="Low complexity" evidence="18">
    <location>
        <begin position="279"/>
        <end position="297"/>
    </location>
</feature>
<evidence type="ECO:0000256" key="5">
    <source>
        <dbReference type="ARBA" id="ARBA00022692"/>
    </source>
</evidence>
<dbReference type="EMBL" id="JAODUP010000858">
    <property type="protein sequence ID" value="KAK2143265.1"/>
    <property type="molecule type" value="Genomic_DNA"/>
</dbReference>
<sequence length="501" mass="55727">MAEAGEEEETPRIAETKQNTGGTHKLFYAFLEESSIHGLQKLHESQKFPAVTICNANPIKKSALEASAANNILLQELLALDGSGNTKKKSRRKRNLQLGTWVSYGSQRMEYYLSTKAETYSNAKLMCKAKDSAMAKLTSQEMGTSFRASFGLPFFMIDLNDIEEEGHFRHSDGSEPVWVHWAPGEPDGRYFWFSADCATFESDNLIRDASCIVRKQFVCERKRIDPDPVTTISDISQYRSTVKTGKQMTTPTDDSRLLSTKMTQLLSTKMTRMSQNQYSRSTTVSSSILTSRSNSITESEHFQPSKTSTDESVVEKGKSSVAIQNEHLPSTSDPSILISSSSIRVTADEHSQTEVHLSSPQMIRASESKDHENHTMSETSTGKAFTYLNSSLPVKAETHFGRTSQEVLGSPGSQFIGTEGFELTTEKMTSIIGFKRTRFETTTRSEKDEDAYQCSISPCKNGGTCEAKGRGYSCVCTPHFQGTRCELGSYVSIYKDFVVNE</sequence>
<dbReference type="Pfam" id="PF00059">
    <property type="entry name" value="Lectin_C"/>
    <property type="match status" value="1"/>
</dbReference>
<keyword evidence="7" id="KW-0677">Repeat</keyword>
<dbReference type="InterPro" id="IPR050111">
    <property type="entry name" value="C-type_lectin/snaclec_domain"/>
</dbReference>
<keyword evidence="10 17" id="KW-0406">Ion transport</keyword>
<accession>A0AAD9IZQ3</accession>
<evidence type="ECO:0000256" key="13">
    <source>
        <dbReference type="ARBA" id="ARBA00023180"/>
    </source>
</evidence>
<evidence type="ECO:0000256" key="17">
    <source>
        <dbReference type="RuleBase" id="RU000679"/>
    </source>
</evidence>
<dbReference type="CDD" id="cd00037">
    <property type="entry name" value="CLECT"/>
    <property type="match status" value="1"/>
</dbReference>
<dbReference type="Gene3D" id="2.10.25.10">
    <property type="entry name" value="Laminin"/>
    <property type="match status" value="1"/>
</dbReference>
<evidence type="ECO:0000256" key="2">
    <source>
        <dbReference type="ARBA" id="ARBA00022448"/>
    </source>
</evidence>
<evidence type="ECO:0000256" key="18">
    <source>
        <dbReference type="SAM" id="MobiDB-lite"/>
    </source>
</evidence>
<dbReference type="Proteomes" id="UP001208570">
    <property type="component" value="Unassembled WGS sequence"/>
</dbReference>
<evidence type="ECO:0000256" key="14">
    <source>
        <dbReference type="ARBA" id="ARBA00023201"/>
    </source>
</evidence>
<dbReference type="SMART" id="SM00181">
    <property type="entry name" value="EGF"/>
    <property type="match status" value="1"/>
</dbReference>
<dbReference type="PROSITE" id="PS50026">
    <property type="entry name" value="EGF_3"/>
    <property type="match status" value="1"/>
</dbReference>
<dbReference type="Gene3D" id="3.10.100.10">
    <property type="entry name" value="Mannose-Binding Protein A, subunit A"/>
    <property type="match status" value="1"/>
</dbReference>
<evidence type="ECO:0000256" key="10">
    <source>
        <dbReference type="ARBA" id="ARBA00023065"/>
    </source>
</evidence>
<comment type="subcellular location">
    <subcellularLocation>
        <location evidence="1">Membrane</location>
        <topology evidence="1">Multi-pass membrane protein</topology>
    </subcellularLocation>
</comment>
<evidence type="ECO:0000259" key="19">
    <source>
        <dbReference type="PROSITE" id="PS50026"/>
    </source>
</evidence>
<keyword evidence="14 17" id="KW-0739">Sodium transport</keyword>
<feature type="disulfide bond" evidence="16">
    <location>
        <begin position="476"/>
        <end position="485"/>
    </location>
</feature>
<gene>
    <name evidence="21" type="ORF">LSH36_858g00053</name>
</gene>
<feature type="region of interest" description="Disordered" evidence="18">
    <location>
        <begin position="271"/>
        <end position="336"/>
    </location>
</feature>
<keyword evidence="22" id="KW-1185">Reference proteome</keyword>
<keyword evidence="5 17" id="KW-0812">Transmembrane</keyword>
<evidence type="ECO:0000256" key="1">
    <source>
        <dbReference type="ARBA" id="ARBA00004141"/>
    </source>
</evidence>
<keyword evidence="3 17" id="KW-0894">Sodium channel</keyword>
<dbReference type="SUPFAM" id="SSF57196">
    <property type="entry name" value="EGF/Laminin"/>
    <property type="match status" value="1"/>
</dbReference>
<comment type="similarity">
    <text evidence="17">Belongs to the amiloride-sensitive sodium channel (TC 1.A.6) family.</text>
</comment>
<evidence type="ECO:0000313" key="21">
    <source>
        <dbReference type="EMBL" id="KAK2143265.1"/>
    </source>
</evidence>
<reference evidence="21" key="1">
    <citation type="journal article" date="2023" name="Mol. Biol. Evol.">
        <title>Third-Generation Sequencing Reveals the Adaptive Role of the Epigenome in Three Deep-Sea Polychaetes.</title>
        <authorList>
            <person name="Perez M."/>
            <person name="Aroh O."/>
            <person name="Sun Y."/>
            <person name="Lan Y."/>
            <person name="Juniper S.K."/>
            <person name="Young C.R."/>
            <person name="Angers B."/>
            <person name="Qian P.Y."/>
        </authorList>
    </citation>
    <scope>NUCLEOTIDE SEQUENCE</scope>
    <source>
        <strain evidence="21">P08H-3</strain>
    </source>
</reference>
<evidence type="ECO:0000256" key="15">
    <source>
        <dbReference type="ARBA" id="ARBA00023303"/>
    </source>
</evidence>
<dbReference type="InterPro" id="IPR001304">
    <property type="entry name" value="C-type_lectin-like"/>
</dbReference>
<evidence type="ECO:0000259" key="20">
    <source>
        <dbReference type="PROSITE" id="PS50041"/>
    </source>
</evidence>
<dbReference type="PANTHER" id="PTHR22803">
    <property type="entry name" value="MANNOSE, PHOSPHOLIPASE, LECTIN RECEPTOR RELATED"/>
    <property type="match status" value="1"/>
</dbReference>
<dbReference type="PROSITE" id="PS50041">
    <property type="entry name" value="C_TYPE_LECTIN_2"/>
    <property type="match status" value="1"/>
</dbReference>
<feature type="domain" description="EGF-like" evidence="19">
    <location>
        <begin position="450"/>
        <end position="486"/>
    </location>
</feature>
<dbReference type="SUPFAM" id="SSF56436">
    <property type="entry name" value="C-type lectin-like"/>
    <property type="match status" value="1"/>
</dbReference>
<dbReference type="PROSITE" id="PS00022">
    <property type="entry name" value="EGF_1"/>
    <property type="match status" value="1"/>
</dbReference>
<keyword evidence="8" id="KW-1133">Transmembrane helix</keyword>
<keyword evidence="11" id="KW-0472">Membrane</keyword>
<dbReference type="SMART" id="SM00034">
    <property type="entry name" value="CLECT"/>
    <property type="match status" value="1"/>
</dbReference>
<dbReference type="Pfam" id="PF00008">
    <property type="entry name" value="EGF"/>
    <property type="match status" value="1"/>
</dbReference>
<protein>
    <submittedName>
        <fullName evidence="21">Uncharacterized protein</fullName>
    </submittedName>
</protein>
<dbReference type="InterPro" id="IPR000742">
    <property type="entry name" value="EGF"/>
</dbReference>
<evidence type="ECO:0000256" key="7">
    <source>
        <dbReference type="ARBA" id="ARBA00022737"/>
    </source>
</evidence>
<evidence type="ECO:0000256" key="8">
    <source>
        <dbReference type="ARBA" id="ARBA00022989"/>
    </source>
</evidence>
<keyword evidence="13" id="KW-0325">Glycoprotein</keyword>
<comment type="caution">
    <text evidence="21">The sequence shown here is derived from an EMBL/GenBank/DDBJ whole genome shotgun (WGS) entry which is preliminary data.</text>
</comment>
<keyword evidence="6" id="KW-0732">Signal</keyword>
<dbReference type="GO" id="GO:0016020">
    <property type="term" value="C:membrane"/>
    <property type="evidence" value="ECO:0007669"/>
    <property type="project" value="UniProtKB-SubCell"/>
</dbReference>
<dbReference type="GO" id="GO:0005272">
    <property type="term" value="F:sodium channel activity"/>
    <property type="evidence" value="ECO:0007669"/>
    <property type="project" value="UniProtKB-KW"/>
</dbReference>
<keyword evidence="12 16" id="KW-1015">Disulfide bond</keyword>
<evidence type="ECO:0000256" key="11">
    <source>
        <dbReference type="ARBA" id="ARBA00023136"/>
    </source>
</evidence>
<dbReference type="Pfam" id="PF00858">
    <property type="entry name" value="ASC"/>
    <property type="match status" value="1"/>
</dbReference>
<keyword evidence="2 17" id="KW-0813">Transport</keyword>
<comment type="caution">
    <text evidence="16">Lacks conserved residue(s) required for the propagation of feature annotation.</text>
</comment>
<evidence type="ECO:0000256" key="6">
    <source>
        <dbReference type="ARBA" id="ARBA00022729"/>
    </source>
</evidence>
<evidence type="ECO:0000256" key="12">
    <source>
        <dbReference type="ARBA" id="ARBA00023157"/>
    </source>
</evidence>
<dbReference type="InterPro" id="IPR001873">
    <property type="entry name" value="ENaC"/>
</dbReference>
<evidence type="ECO:0000256" key="9">
    <source>
        <dbReference type="ARBA" id="ARBA00023053"/>
    </source>
</evidence>
<proteinExistence type="inferred from homology"/>
<evidence type="ECO:0000256" key="3">
    <source>
        <dbReference type="ARBA" id="ARBA00022461"/>
    </source>
</evidence>
<feature type="domain" description="C-type lectin" evidence="20">
    <location>
        <begin position="111"/>
        <end position="220"/>
    </location>
</feature>
<keyword evidence="4 16" id="KW-0245">EGF-like domain</keyword>
<keyword evidence="9" id="KW-0915">Sodium</keyword>
<evidence type="ECO:0000256" key="4">
    <source>
        <dbReference type="ARBA" id="ARBA00022536"/>
    </source>
</evidence>
<organism evidence="21 22">
    <name type="scientific">Paralvinella palmiformis</name>
    <dbReference type="NCBI Taxonomy" id="53620"/>
    <lineage>
        <taxon>Eukaryota</taxon>
        <taxon>Metazoa</taxon>
        <taxon>Spiralia</taxon>
        <taxon>Lophotrochozoa</taxon>
        <taxon>Annelida</taxon>
        <taxon>Polychaeta</taxon>
        <taxon>Sedentaria</taxon>
        <taxon>Canalipalpata</taxon>
        <taxon>Terebellida</taxon>
        <taxon>Terebelliformia</taxon>
        <taxon>Alvinellidae</taxon>
        <taxon>Paralvinella</taxon>
    </lineage>
</organism>